<evidence type="ECO:0000259" key="8">
    <source>
        <dbReference type="PROSITE" id="PS50102"/>
    </source>
</evidence>
<feature type="compositionally biased region" description="Basic and acidic residues" evidence="7">
    <location>
        <begin position="131"/>
        <end position="144"/>
    </location>
</feature>
<dbReference type="PANTHER" id="PTHR16105:SF0">
    <property type="entry name" value="RNA-BINDING REGION-CONTAINING PROTEIN 3"/>
    <property type="match status" value="1"/>
</dbReference>
<feature type="domain" description="RRM" evidence="8">
    <location>
        <begin position="36"/>
        <end position="111"/>
    </location>
</feature>
<dbReference type="OMA" id="AINIRHE"/>
<dbReference type="PANTHER" id="PTHR16105">
    <property type="entry name" value="RNA-BINDING REGION-CONTAINING PROTEIN 3"/>
    <property type="match status" value="1"/>
</dbReference>
<evidence type="ECO:0000256" key="7">
    <source>
        <dbReference type="SAM" id="MobiDB-lite"/>
    </source>
</evidence>
<evidence type="ECO:0000256" key="4">
    <source>
        <dbReference type="ARBA" id="ARBA00022884"/>
    </source>
</evidence>
<dbReference type="InterPro" id="IPR045164">
    <property type="entry name" value="RBM41/RNPC3"/>
</dbReference>
<dbReference type="AlphaFoldDB" id="H3A9X6"/>
<dbReference type="Proteomes" id="UP000008672">
    <property type="component" value="Unassembled WGS sequence"/>
</dbReference>
<dbReference type="SMART" id="SM00360">
    <property type="entry name" value="RRM"/>
    <property type="match status" value="2"/>
</dbReference>
<dbReference type="InParanoid" id="H3A9X6"/>
<dbReference type="GeneTree" id="ENSGT00530000063786"/>
<dbReference type="Bgee" id="ENSLACG00000005720">
    <property type="expression patterns" value="Expressed in muscle tissue and 6 other cell types or tissues"/>
</dbReference>
<feature type="compositionally biased region" description="Pro residues" evidence="7">
    <location>
        <begin position="230"/>
        <end position="243"/>
    </location>
</feature>
<feature type="region of interest" description="Disordered" evidence="7">
    <location>
        <begin position="1"/>
        <end position="26"/>
    </location>
</feature>
<reference evidence="9" key="3">
    <citation type="submission" date="2025-09" db="UniProtKB">
        <authorList>
            <consortium name="Ensembl"/>
        </authorList>
    </citation>
    <scope>IDENTIFICATION</scope>
</reference>
<comment type="subcellular location">
    <subcellularLocation>
        <location evidence="1">Nucleus</location>
    </subcellularLocation>
</comment>
<dbReference type="GeneID" id="102365524"/>
<dbReference type="EMBL" id="AFYH01189177">
    <property type="status" value="NOT_ANNOTATED_CDS"/>
    <property type="molecule type" value="Genomic_DNA"/>
</dbReference>
<sequence length="538" mass="60834">MGDQIPVNERRVSEKRCGMTNPSQQDSDNVVAERSKTLIVRHLPSELSCGEKERLLKYFGAVSVKVSSDKGRLKHTAFATFSNENVAAKVLSRLHQLKILGHTLVVEFAKEPECVQLPDPPAFSGKSSSSDAKEQDDAETAVKKEPSVPLIENGIAPSHGLTFPVNPILKYLYPPPTSSILTNIANAMASVPKFYVQVLHLMNKMNLPAPFGPITARPPMHEEFVPMPPPPIPPYPPEEPPLPVEEMEVSSEEESEYESGDEEEKERLTRVMELATLPPKRLLKRKRTVRKRPKLKDLLNISKPASQSVHPALSPSDVFEQPQLYGSKKIEFHISSDVPVLLETGLYADNREEIEENTENFQCAGFGKIYPVPVSDEKMEDEEDEEILSEFISRRELEKGRLSKQEMDTLSVFKNYEPGDPTCRIYVKNLTKQIQEKDLKFIFGRYIDFSSETERNMFDIRLMKEGRMKGQAFVGLPNEKAAAKAVKEVNGYVLFEKPMVVQFARSARPKQDSLDTRKNKYKPEQSGVRVIRHDKCIL</sequence>
<keyword evidence="4 6" id="KW-0694">RNA-binding</keyword>
<feature type="compositionally biased region" description="Basic and acidic residues" evidence="7">
    <location>
        <begin position="8"/>
        <end position="17"/>
    </location>
</feature>
<dbReference type="Pfam" id="PF00076">
    <property type="entry name" value="RRM_1"/>
    <property type="match status" value="2"/>
</dbReference>
<dbReference type="Ensembl" id="ENSLACT00000006500.2">
    <property type="protein sequence ID" value="ENSLACP00000006447.2"/>
    <property type="gene ID" value="ENSLACG00000005720.2"/>
</dbReference>
<dbReference type="GO" id="GO:0031016">
    <property type="term" value="P:pancreas development"/>
    <property type="evidence" value="ECO:0007669"/>
    <property type="project" value="Ensembl"/>
</dbReference>
<evidence type="ECO:0000256" key="6">
    <source>
        <dbReference type="PROSITE-ProRule" id="PRU00176"/>
    </source>
</evidence>
<dbReference type="OrthoDB" id="277802at2759"/>
<name>H3A9X6_LATCH</name>
<evidence type="ECO:0000313" key="10">
    <source>
        <dbReference type="Proteomes" id="UP000008672"/>
    </source>
</evidence>
<keyword evidence="10" id="KW-1185">Reference proteome</keyword>
<dbReference type="CDD" id="cd12239">
    <property type="entry name" value="RRM2_RBM40_like"/>
    <property type="match status" value="1"/>
</dbReference>
<organism evidence="9 10">
    <name type="scientific">Latimeria chalumnae</name>
    <name type="common">Coelacanth</name>
    <dbReference type="NCBI Taxonomy" id="7897"/>
    <lineage>
        <taxon>Eukaryota</taxon>
        <taxon>Metazoa</taxon>
        <taxon>Chordata</taxon>
        <taxon>Craniata</taxon>
        <taxon>Vertebrata</taxon>
        <taxon>Euteleostomi</taxon>
        <taxon>Coelacanthiformes</taxon>
        <taxon>Coelacanthidae</taxon>
        <taxon>Latimeria</taxon>
    </lineage>
</organism>
<dbReference type="STRING" id="7897.ENSLACP00000006447"/>
<dbReference type="CDD" id="cd12238">
    <property type="entry name" value="RRM1_RBM40_like"/>
    <property type="match status" value="1"/>
</dbReference>
<reference evidence="9" key="2">
    <citation type="submission" date="2025-08" db="UniProtKB">
        <authorList>
            <consortium name="Ensembl"/>
        </authorList>
    </citation>
    <scope>IDENTIFICATION</scope>
</reference>
<dbReference type="FunCoup" id="H3A9X6">
    <property type="interactions" value="2309"/>
</dbReference>
<evidence type="ECO:0000256" key="3">
    <source>
        <dbReference type="ARBA" id="ARBA00022737"/>
    </source>
</evidence>
<feature type="compositionally biased region" description="Acidic residues" evidence="7">
    <location>
        <begin position="245"/>
        <end position="264"/>
    </location>
</feature>
<evidence type="ECO:0000256" key="2">
    <source>
        <dbReference type="ARBA" id="ARBA00020364"/>
    </source>
</evidence>
<dbReference type="eggNOG" id="KOG4206">
    <property type="taxonomic scope" value="Eukaryota"/>
</dbReference>
<dbReference type="GO" id="GO:0001889">
    <property type="term" value="P:liver development"/>
    <property type="evidence" value="ECO:0007669"/>
    <property type="project" value="Ensembl"/>
</dbReference>
<keyword evidence="3" id="KW-0677">Repeat</keyword>
<evidence type="ECO:0000256" key="5">
    <source>
        <dbReference type="ARBA" id="ARBA00023242"/>
    </source>
</evidence>
<gene>
    <name evidence="9" type="primary">RNPC3</name>
</gene>
<evidence type="ECO:0000256" key="1">
    <source>
        <dbReference type="ARBA" id="ARBA00004123"/>
    </source>
</evidence>
<dbReference type="HOGENOM" id="CLU_039888_2_1_1"/>
<feature type="domain" description="RRM" evidence="8">
    <location>
        <begin position="423"/>
        <end position="506"/>
    </location>
</feature>
<dbReference type="GO" id="GO:0030626">
    <property type="term" value="F:U12 snRNA binding"/>
    <property type="evidence" value="ECO:0007669"/>
    <property type="project" value="TreeGrafter"/>
</dbReference>
<dbReference type="PROSITE" id="PS50102">
    <property type="entry name" value="RRM"/>
    <property type="match status" value="2"/>
</dbReference>
<evidence type="ECO:0000313" key="9">
    <source>
        <dbReference type="Ensembl" id="ENSLACP00000006447.2"/>
    </source>
</evidence>
<dbReference type="InterPro" id="IPR000504">
    <property type="entry name" value="RRM_dom"/>
</dbReference>
<dbReference type="Gene3D" id="6.10.250.610">
    <property type="match status" value="1"/>
</dbReference>
<dbReference type="SUPFAM" id="SSF54928">
    <property type="entry name" value="RNA-binding domain, RBD"/>
    <property type="match status" value="2"/>
</dbReference>
<dbReference type="GO" id="GO:0097157">
    <property type="term" value="F:pre-mRNA intronic binding"/>
    <property type="evidence" value="ECO:0007669"/>
    <property type="project" value="TreeGrafter"/>
</dbReference>
<dbReference type="GO" id="GO:0005689">
    <property type="term" value="C:U12-type spliceosomal complex"/>
    <property type="evidence" value="ECO:0007669"/>
    <property type="project" value="TreeGrafter"/>
</dbReference>
<dbReference type="GO" id="GO:0048565">
    <property type="term" value="P:digestive tract development"/>
    <property type="evidence" value="ECO:0007669"/>
    <property type="project" value="Ensembl"/>
</dbReference>
<dbReference type="GO" id="GO:0000398">
    <property type="term" value="P:mRNA splicing, via spliceosome"/>
    <property type="evidence" value="ECO:0007669"/>
    <property type="project" value="Ensembl"/>
</dbReference>
<keyword evidence="5" id="KW-0539">Nucleus</keyword>
<dbReference type="EMBL" id="AFYH01189176">
    <property type="status" value="NOT_ANNOTATED_CDS"/>
    <property type="molecule type" value="Genomic_DNA"/>
</dbReference>
<feature type="region of interest" description="Disordered" evidence="7">
    <location>
        <begin position="230"/>
        <end position="266"/>
    </location>
</feature>
<protein>
    <recommendedName>
        <fullName evidence="2">RNA-binding region-containing protein 3</fullName>
    </recommendedName>
</protein>
<dbReference type="Gene3D" id="3.30.70.330">
    <property type="match status" value="2"/>
</dbReference>
<reference evidence="10" key="1">
    <citation type="submission" date="2011-08" db="EMBL/GenBank/DDBJ databases">
        <title>The draft genome of Latimeria chalumnae.</title>
        <authorList>
            <person name="Di Palma F."/>
            <person name="Alfoldi J."/>
            <person name="Johnson J."/>
            <person name="Berlin A."/>
            <person name="Gnerre S."/>
            <person name="Jaffe D."/>
            <person name="MacCallum I."/>
            <person name="Young S."/>
            <person name="Walker B.J."/>
            <person name="Lander E."/>
            <person name="Lindblad-Toh K."/>
        </authorList>
    </citation>
    <scope>NUCLEOTIDE SEQUENCE [LARGE SCALE GENOMIC DNA]</scope>
    <source>
        <strain evidence="10">Wild caught</strain>
    </source>
</reference>
<dbReference type="CTD" id="55599"/>
<accession>H3A9X6</accession>
<dbReference type="InterPro" id="IPR035979">
    <property type="entry name" value="RBD_domain_sf"/>
</dbReference>
<feature type="region of interest" description="Disordered" evidence="7">
    <location>
        <begin position="119"/>
        <end position="144"/>
    </location>
</feature>
<dbReference type="InterPro" id="IPR034147">
    <property type="entry name" value="RBM40_RRM1"/>
</dbReference>
<dbReference type="RefSeq" id="XP_006007970.1">
    <property type="nucleotide sequence ID" value="XM_006007908.3"/>
</dbReference>
<dbReference type="InterPro" id="IPR012677">
    <property type="entry name" value="Nucleotide-bd_a/b_plait_sf"/>
</dbReference>
<dbReference type="EMBL" id="AFYH01189175">
    <property type="status" value="NOT_ANNOTATED_CDS"/>
    <property type="molecule type" value="Genomic_DNA"/>
</dbReference>
<dbReference type="KEGG" id="lcm:102365524"/>
<proteinExistence type="predicted"/>
<dbReference type="FunFam" id="3.30.70.330:FF:000207">
    <property type="entry name" value="RNA-binding region (RNP1, RRM)-containing 3"/>
    <property type="match status" value="1"/>
</dbReference>